<dbReference type="EC" id="2.3.1.29" evidence="8"/>
<feature type="binding site" evidence="8">
    <location>
        <position position="135"/>
    </location>
    <ligand>
        <name>substrate</name>
    </ligand>
</feature>
<dbReference type="AlphaFoldDB" id="A0A2R8AD78"/>
<feature type="binding site" evidence="8">
    <location>
        <begin position="271"/>
        <end position="272"/>
    </location>
    <ligand>
        <name>pyridoxal 5'-phosphate</name>
        <dbReference type="ChEBI" id="CHEBI:597326"/>
        <note>ligand shared between dimeric partners</note>
    </ligand>
</feature>
<dbReference type="Gene3D" id="3.40.640.10">
    <property type="entry name" value="Type I PLP-dependent aspartate aminotransferase-like (Major domain)"/>
    <property type="match status" value="1"/>
</dbReference>
<dbReference type="NCBIfam" id="NF005394">
    <property type="entry name" value="PRK06939.1"/>
    <property type="match status" value="1"/>
</dbReference>
<dbReference type="InterPro" id="IPR015422">
    <property type="entry name" value="PyrdxlP-dep_Trfase_small"/>
</dbReference>
<comment type="cofactor">
    <cofactor evidence="8">
        <name>pyridoxal 5'-phosphate</name>
        <dbReference type="ChEBI" id="CHEBI:597326"/>
    </cofactor>
    <text evidence="8">Binds 1 pyridoxal phosphate per subunit.</text>
</comment>
<reference evidence="10 11" key="1">
    <citation type="submission" date="2018-03" db="EMBL/GenBank/DDBJ databases">
        <authorList>
            <person name="Keele B.F."/>
        </authorList>
    </citation>
    <scope>NUCLEOTIDE SEQUENCE [LARGE SCALE GENOMIC DNA]</scope>
    <source>
        <strain evidence="10 11">CeCT 8812</strain>
    </source>
</reference>
<dbReference type="GO" id="GO:0006783">
    <property type="term" value="P:heme biosynthetic process"/>
    <property type="evidence" value="ECO:0007669"/>
    <property type="project" value="UniProtKB-KW"/>
</dbReference>
<keyword evidence="4 8" id="KW-0663">Pyridoxal phosphate</keyword>
<dbReference type="HAMAP" id="MF_00985">
    <property type="entry name" value="2am3keto_CoA_ligase"/>
    <property type="match status" value="1"/>
</dbReference>
<comment type="pathway">
    <text evidence="1">Porphyrin-containing compound metabolism; protoporphyrin-IX biosynthesis; 5-aminolevulinate from glycine: step 1/1.</text>
</comment>
<feature type="binding site" description="in other chain" evidence="8">
    <location>
        <begin position="238"/>
        <end position="241"/>
    </location>
    <ligand>
        <name>pyridoxal 5'-phosphate</name>
        <dbReference type="ChEBI" id="CHEBI:597326"/>
        <note>ligand shared between dimeric partners</note>
    </ligand>
</feature>
<dbReference type="InterPro" id="IPR011282">
    <property type="entry name" value="2am3keto_CoA_ligase"/>
</dbReference>
<dbReference type="Proteomes" id="UP000244932">
    <property type="component" value="Unassembled WGS sequence"/>
</dbReference>
<comment type="catalytic activity">
    <reaction evidence="8">
        <text>glycine + acetyl-CoA = (2S)-2-amino-3-oxobutanoate + CoA</text>
        <dbReference type="Rhea" id="RHEA:20736"/>
        <dbReference type="ChEBI" id="CHEBI:57287"/>
        <dbReference type="ChEBI" id="CHEBI:57288"/>
        <dbReference type="ChEBI" id="CHEBI:57305"/>
        <dbReference type="ChEBI" id="CHEBI:78948"/>
        <dbReference type="EC" id="2.3.1.29"/>
    </reaction>
</comment>
<dbReference type="PANTHER" id="PTHR13693">
    <property type="entry name" value="CLASS II AMINOTRANSFERASE/8-AMINO-7-OXONONANOATE SYNTHASE"/>
    <property type="match status" value="1"/>
</dbReference>
<dbReference type="Pfam" id="PF00155">
    <property type="entry name" value="Aminotran_1_2"/>
    <property type="match status" value="1"/>
</dbReference>
<dbReference type="CDD" id="cd06454">
    <property type="entry name" value="KBL_like"/>
    <property type="match status" value="1"/>
</dbReference>
<gene>
    <name evidence="8 10" type="primary">kbl</name>
    <name evidence="10" type="ORF">POI8812_02453</name>
</gene>
<dbReference type="SUPFAM" id="SSF53383">
    <property type="entry name" value="PLP-dependent transferases"/>
    <property type="match status" value="1"/>
</dbReference>
<keyword evidence="3 8" id="KW-0808">Transferase</keyword>
<keyword evidence="5" id="KW-0350">Heme biosynthesis</keyword>
<keyword evidence="11" id="KW-1185">Reference proteome</keyword>
<dbReference type="PANTHER" id="PTHR13693:SF102">
    <property type="entry name" value="2-AMINO-3-KETOBUTYRATE COENZYME A LIGASE, MITOCHONDRIAL"/>
    <property type="match status" value="1"/>
</dbReference>
<feature type="binding site" description="in other chain" evidence="8">
    <location>
        <begin position="110"/>
        <end position="111"/>
    </location>
    <ligand>
        <name>pyridoxal 5'-phosphate</name>
        <dbReference type="ChEBI" id="CHEBI:597326"/>
        <note>ligand shared between dimeric partners</note>
    </ligand>
</feature>
<evidence type="ECO:0000256" key="7">
    <source>
        <dbReference type="ARBA" id="ARBA00047654"/>
    </source>
</evidence>
<dbReference type="EMBL" id="OMKW01000003">
    <property type="protein sequence ID" value="SPF30122.1"/>
    <property type="molecule type" value="Genomic_DNA"/>
</dbReference>
<dbReference type="FunFam" id="3.40.640.10:FF:000006">
    <property type="entry name" value="5-aminolevulinate synthase, mitochondrial"/>
    <property type="match status" value="1"/>
</dbReference>
<dbReference type="GO" id="GO:0005829">
    <property type="term" value="C:cytosol"/>
    <property type="evidence" value="ECO:0007669"/>
    <property type="project" value="TreeGrafter"/>
</dbReference>
<dbReference type="InterPro" id="IPR050087">
    <property type="entry name" value="AON_synthase_class-II"/>
</dbReference>
<sequence>MTDSFLSHVSETLEQIRAEGLYKSERLITSPQAGEIAVGDRDVINLCANNYLGLADHPDLISAARSVMEQKGFGMASVRFICGTQDLHRELEARLAAFLRMDDAILFAACFDANGGLFEPLLGAEDAIISDTLNHASIIDGIRLCKAKRYRYATSDMAALEDQLKAARADGARFIMIATDGVFSMDGTLAKLPEIKALADRYGAMVMVDDCHATGFMGPDGAGTPSHFGLSVDVLTGTLGKALGGSIGGYIAGPQPVIDLLRQRARPYLFSNSLPPAIVAAGIEALRLVEEGAALRAQLFENTAYWRAGLERMGYTLLPGEHPIVPVMLGEAQLAQDLAARLFEEGVYVSGFFFPVVPRGQARIRTQMNARLGRDTLDRALTAFEVAGKAVGVLS</sequence>
<dbReference type="NCBIfam" id="TIGR01822">
    <property type="entry name" value="2am3keto_CoA"/>
    <property type="match status" value="1"/>
</dbReference>
<evidence type="ECO:0000256" key="8">
    <source>
        <dbReference type="HAMAP-Rule" id="MF_00985"/>
    </source>
</evidence>
<comment type="pathway">
    <text evidence="8">Amino-acid degradation; L-threonine degradation via oxydo-reductase pathway; glycine from L-threonine: step 2/2.</text>
</comment>
<dbReference type="InterPro" id="IPR004839">
    <property type="entry name" value="Aminotransferase_I/II_large"/>
</dbReference>
<keyword evidence="10" id="KW-0436">Ligase</keyword>
<dbReference type="RefSeq" id="WP_108782842.1">
    <property type="nucleotide sequence ID" value="NZ_OMKW01000003.1"/>
</dbReference>
<dbReference type="UniPathway" id="UPA00046">
    <property type="reaction ID" value="UER00506"/>
</dbReference>
<dbReference type="GO" id="GO:0030170">
    <property type="term" value="F:pyridoxal phosphate binding"/>
    <property type="evidence" value="ECO:0007669"/>
    <property type="project" value="UniProtKB-UniRule"/>
</dbReference>
<feature type="domain" description="Aminotransferase class I/classII large" evidence="9">
    <location>
        <begin position="42"/>
        <end position="383"/>
    </location>
</feature>
<name>A0A2R8AD78_9RHOB</name>
<dbReference type="GO" id="GO:0019518">
    <property type="term" value="P:L-threonine catabolic process to glycine"/>
    <property type="evidence" value="ECO:0007669"/>
    <property type="project" value="UniProtKB-UniRule"/>
</dbReference>
<keyword evidence="6 8" id="KW-0012">Acyltransferase</keyword>
<evidence type="ECO:0000313" key="11">
    <source>
        <dbReference type="Proteomes" id="UP000244932"/>
    </source>
</evidence>
<comment type="catalytic activity">
    <reaction evidence="7">
        <text>succinyl-CoA + glycine + H(+) = 5-aminolevulinate + CO2 + CoA</text>
        <dbReference type="Rhea" id="RHEA:12921"/>
        <dbReference type="ChEBI" id="CHEBI:15378"/>
        <dbReference type="ChEBI" id="CHEBI:16526"/>
        <dbReference type="ChEBI" id="CHEBI:57287"/>
        <dbReference type="ChEBI" id="CHEBI:57292"/>
        <dbReference type="ChEBI" id="CHEBI:57305"/>
        <dbReference type="ChEBI" id="CHEBI:356416"/>
        <dbReference type="EC" id="2.3.1.37"/>
    </reaction>
</comment>
<dbReference type="Gene3D" id="3.90.1150.10">
    <property type="entry name" value="Aspartate Aminotransferase, domain 1"/>
    <property type="match status" value="1"/>
</dbReference>
<evidence type="ECO:0000259" key="9">
    <source>
        <dbReference type="Pfam" id="PF00155"/>
    </source>
</evidence>
<comment type="caution">
    <text evidence="8">Lacks conserved residue(s) required for the propagation of feature annotation.</text>
</comment>
<protein>
    <recommendedName>
        <fullName evidence="8">2-amino-3-ketobutyrate coenzyme A ligase</fullName>
        <shortName evidence="8">AKB ligase</shortName>
        <ecNumber evidence="8">2.3.1.29</ecNumber>
    </recommendedName>
    <alternativeName>
        <fullName evidence="8">Glycine acetyltransferase</fullName>
    </alternativeName>
</protein>
<feature type="binding site" evidence="8">
    <location>
        <position position="365"/>
    </location>
    <ligand>
        <name>substrate</name>
    </ligand>
</feature>
<dbReference type="OrthoDB" id="9807157at2"/>
<evidence type="ECO:0000256" key="3">
    <source>
        <dbReference type="ARBA" id="ARBA00022679"/>
    </source>
</evidence>
<feature type="modified residue" description="N6-(pyridoxal phosphate)lysine" evidence="8">
    <location>
        <position position="241"/>
    </location>
</feature>
<evidence type="ECO:0000256" key="1">
    <source>
        <dbReference type="ARBA" id="ARBA00005029"/>
    </source>
</evidence>
<dbReference type="GO" id="GO:0003870">
    <property type="term" value="F:5-aminolevulinate synthase activity"/>
    <property type="evidence" value="ECO:0007669"/>
    <property type="project" value="UniProtKB-EC"/>
</dbReference>
<comment type="similarity">
    <text evidence="2 8">Belongs to the class-II pyridoxal-phosphate-dependent aminotransferase family.</text>
</comment>
<dbReference type="GO" id="GO:0008890">
    <property type="term" value="F:glycine C-acetyltransferase activity"/>
    <property type="evidence" value="ECO:0007669"/>
    <property type="project" value="UniProtKB-UniRule"/>
</dbReference>
<feature type="binding site" description="in other chain" evidence="8">
    <location>
        <position position="184"/>
    </location>
    <ligand>
        <name>pyridoxal 5'-phosphate</name>
        <dbReference type="ChEBI" id="CHEBI:597326"/>
        <note>ligand shared between dimeric partners</note>
    </ligand>
</feature>
<accession>A0A2R8AD78</accession>
<comment type="subunit">
    <text evidence="8">Homodimer.</text>
</comment>
<dbReference type="InterPro" id="IPR015424">
    <property type="entry name" value="PyrdxlP-dep_Trfase"/>
</dbReference>
<evidence type="ECO:0000256" key="6">
    <source>
        <dbReference type="ARBA" id="ARBA00023315"/>
    </source>
</evidence>
<proteinExistence type="inferred from homology"/>
<evidence type="ECO:0000256" key="2">
    <source>
        <dbReference type="ARBA" id="ARBA00008392"/>
    </source>
</evidence>
<dbReference type="GO" id="GO:0016874">
    <property type="term" value="F:ligase activity"/>
    <property type="evidence" value="ECO:0007669"/>
    <property type="project" value="UniProtKB-KW"/>
</dbReference>
<evidence type="ECO:0000256" key="4">
    <source>
        <dbReference type="ARBA" id="ARBA00022898"/>
    </source>
</evidence>
<evidence type="ECO:0000256" key="5">
    <source>
        <dbReference type="ARBA" id="ARBA00023133"/>
    </source>
</evidence>
<evidence type="ECO:0000313" key="10">
    <source>
        <dbReference type="EMBL" id="SPF30122.1"/>
    </source>
</evidence>
<comment type="function">
    <text evidence="8">Catalyzes the cleavage of 2-amino-3-ketobutyrate to glycine and acetyl-CoA.</text>
</comment>
<dbReference type="InterPro" id="IPR015421">
    <property type="entry name" value="PyrdxlP-dep_Trfase_major"/>
</dbReference>
<organism evidence="10 11">
    <name type="scientific">Pontivivens insulae</name>
    <dbReference type="NCBI Taxonomy" id="1639689"/>
    <lineage>
        <taxon>Bacteria</taxon>
        <taxon>Pseudomonadati</taxon>
        <taxon>Pseudomonadota</taxon>
        <taxon>Alphaproteobacteria</taxon>
        <taxon>Rhodobacterales</taxon>
        <taxon>Paracoccaceae</taxon>
        <taxon>Pontivivens</taxon>
    </lineage>
</organism>